<dbReference type="CDD" id="cd03192">
    <property type="entry name" value="GST_C_Sigma_like"/>
    <property type="match status" value="1"/>
</dbReference>
<dbReference type="OrthoDB" id="414243at2759"/>
<dbReference type="SFLD" id="SFLDG01205">
    <property type="entry name" value="AMPS.1"/>
    <property type="match status" value="1"/>
</dbReference>
<dbReference type="InterPro" id="IPR040079">
    <property type="entry name" value="Glutathione_S-Trfase"/>
</dbReference>
<dbReference type="PANTHER" id="PTHR11571">
    <property type="entry name" value="GLUTATHIONE S-TRANSFERASE"/>
    <property type="match status" value="1"/>
</dbReference>
<dbReference type="InterPro" id="IPR036282">
    <property type="entry name" value="Glutathione-S-Trfase_C_sf"/>
</dbReference>
<dbReference type="PROSITE" id="PS50405">
    <property type="entry name" value="GST_CTER"/>
    <property type="match status" value="1"/>
</dbReference>
<dbReference type="InterPro" id="IPR050213">
    <property type="entry name" value="GST_superfamily"/>
</dbReference>
<sequence>MSKPAYKLIYFDGKGRGELIRLIFISQNINYDDSRVKMEDWAALKPKTPTGQLPFLEVRIPQEDGGENVTLLPESIPIARFVANEAGIAGKTNLEKAQADIIVDTLTEFLHAVFEVIYPEINPTALAAVIAKEGTKALGNVQKLFVSNNPGGEFLVGTEMTWADICFFNVIDTLSSFGEDAEKILNSYSPKLMSIYKCVAENPNIKKWLETRPKNPW</sequence>
<dbReference type="InterPro" id="IPR004046">
    <property type="entry name" value="GST_C"/>
</dbReference>
<gene>
    <name evidence="4" type="ORF">OFUS_LOCUS13539</name>
</gene>
<evidence type="ECO:0000256" key="3">
    <source>
        <dbReference type="ARBA" id="ARBA00047960"/>
    </source>
</evidence>
<dbReference type="InterPro" id="IPR004045">
    <property type="entry name" value="Glutathione_S-Trfase_N"/>
</dbReference>
<organism evidence="4 5">
    <name type="scientific">Owenia fusiformis</name>
    <name type="common">Polychaete worm</name>
    <dbReference type="NCBI Taxonomy" id="6347"/>
    <lineage>
        <taxon>Eukaryota</taxon>
        <taxon>Metazoa</taxon>
        <taxon>Spiralia</taxon>
        <taxon>Lophotrochozoa</taxon>
        <taxon>Annelida</taxon>
        <taxon>Polychaeta</taxon>
        <taxon>Sedentaria</taxon>
        <taxon>Canalipalpata</taxon>
        <taxon>Sabellida</taxon>
        <taxon>Oweniida</taxon>
        <taxon>Oweniidae</taxon>
        <taxon>Owenia</taxon>
    </lineage>
</organism>
<dbReference type="EC" id="2.5.1.18" evidence="1"/>
<evidence type="ECO:0000313" key="5">
    <source>
        <dbReference type="Proteomes" id="UP000749559"/>
    </source>
</evidence>
<dbReference type="GO" id="GO:0006749">
    <property type="term" value="P:glutathione metabolic process"/>
    <property type="evidence" value="ECO:0007669"/>
    <property type="project" value="TreeGrafter"/>
</dbReference>
<evidence type="ECO:0000313" key="4">
    <source>
        <dbReference type="EMBL" id="CAH1787919.1"/>
    </source>
</evidence>
<dbReference type="PROSITE" id="PS50404">
    <property type="entry name" value="GST_NTER"/>
    <property type="match status" value="1"/>
</dbReference>
<dbReference type="InterPro" id="IPR010987">
    <property type="entry name" value="Glutathione-S-Trfase_C-like"/>
</dbReference>
<dbReference type="SUPFAM" id="SSF52833">
    <property type="entry name" value="Thioredoxin-like"/>
    <property type="match status" value="1"/>
</dbReference>
<dbReference type="Proteomes" id="UP000749559">
    <property type="component" value="Unassembled WGS sequence"/>
</dbReference>
<dbReference type="SFLD" id="SFLDS00019">
    <property type="entry name" value="Glutathione_Transferase_(cytos"/>
    <property type="match status" value="1"/>
</dbReference>
<comment type="caution">
    <text evidence="4">The sequence shown here is derived from an EMBL/GenBank/DDBJ whole genome shotgun (WGS) entry which is preliminary data.</text>
</comment>
<accession>A0A8J1YC73</accession>
<dbReference type="Gene3D" id="1.20.1050.130">
    <property type="match status" value="1"/>
</dbReference>
<keyword evidence="2" id="KW-0808">Transferase</keyword>
<dbReference type="AlphaFoldDB" id="A0A8J1YC73"/>
<keyword evidence="5" id="KW-1185">Reference proteome</keyword>
<dbReference type="PANTHER" id="PTHR11571:SF224">
    <property type="entry name" value="HEMATOPOIETIC PROSTAGLANDIN D SYNTHASE"/>
    <property type="match status" value="1"/>
</dbReference>
<dbReference type="SFLD" id="SFLDG00363">
    <property type="entry name" value="AMPS_(cytGST):_Alpha-__Mu-__Pi"/>
    <property type="match status" value="1"/>
</dbReference>
<dbReference type="CDD" id="cd03039">
    <property type="entry name" value="GST_N_Sigma_like"/>
    <property type="match status" value="1"/>
</dbReference>
<protein>
    <recommendedName>
        <fullName evidence="1">glutathione transferase</fullName>
        <ecNumber evidence="1">2.5.1.18</ecNumber>
    </recommendedName>
</protein>
<evidence type="ECO:0000256" key="2">
    <source>
        <dbReference type="ARBA" id="ARBA00022679"/>
    </source>
</evidence>
<dbReference type="InterPro" id="IPR036249">
    <property type="entry name" value="Thioredoxin-like_sf"/>
</dbReference>
<name>A0A8J1YC73_OWEFU</name>
<evidence type="ECO:0000256" key="1">
    <source>
        <dbReference type="ARBA" id="ARBA00012452"/>
    </source>
</evidence>
<proteinExistence type="predicted"/>
<dbReference type="Pfam" id="PF14497">
    <property type="entry name" value="GST_C_3"/>
    <property type="match status" value="1"/>
</dbReference>
<reference evidence="4" key="1">
    <citation type="submission" date="2022-03" db="EMBL/GenBank/DDBJ databases">
        <authorList>
            <person name="Martin C."/>
        </authorList>
    </citation>
    <scope>NUCLEOTIDE SEQUENCE</scope>
</reference>
<dbReference type="GO" id="GO:0004364">
    <property type="term" value="F:glutathione transferase activity"/>
    <property type="evidence" value="ECO:0007669"/>
    <property type="project" value="UniProtKB-EC"/>
</dbReference>
<dbReference type="EMBL" id="CAIIXF020000006">
    <property type="protein sequence ID" value="CAH1787919.1"/>
    <property type="molecule type" value="Genomic_DNA"/>
</dbReference>
<comment type="catalytic activity">
    <reaction evidence="3">
        <text>RX + glutathione = an S-substituted glutathione + a halide anion + H(+)</text>
        <dbReference type="Rhea" id="RHEA:16437"/>
        <dbReference type="ChEBI" id="CHEBI:15378"/>
        <dbReference type="ChEBI" id="CHEBI:16042"/>
        <dbReference type="ChEBI" id="CHEBI:17792"/>
        <dbReference type="ChEBI" id="CHEBI:57925"/>
        <dbReference type="ChEBI" id="CHEBI:90779"/>
        <dbReference type="EC" id="2.5.1.18"/>
    </reaction>
</comment>
<dbReference type="SUPFAM" id="SSF47616">
    <property type="entry name" value="GST C-terminal domain-like"/>
    <property type="match status" value="1"/>
</dbReference>